<evidence type="ECO:0000313" key="2">
    <source>
        <dbReference type="EMBL" id="HAC29903.1"/>
    </source>
</evidence>
<dbReference type="Gene3D" id="1.10.10.10">
    <property type="entry name" value="Winged helix-like DNA-binding domain superfamily/Winged helix DNA-binding domain"/>
    <property type="match status" value="1"/>
</dbReference>
<sequence length="38" mass="4387">METDRLIIMDKLRAMRMFVRVVDAGSFSRVANELNVTT</sequence>
<reference evidence="2 3" key="1">
    <citation type="journal article" date="2018" name="Nat. Biotechnol.">
        <title>A standardized bacterial taxonomy based on genome phylogeny substantially revises the tree of life.</title>
        <authorList>
            <person name="Parks D.H."/>
            <person name="Chuvochina M."/>
            <person name="Waite D.W."/>
            <person name="Rinke C."/>
            <person name="Skarshewski A."/>
            <person name="Chaumeil P.A."/>
            <person name="Hugenholtz P."/>
        </authorList>
    </citation>
    <scope>NUCLEOTIDE SEQUENCE [LARGE SCALE GENOMIC DNA]</scope>
    <source>
        <strain evidence="2">UBA9049</strain>
    </source>
</reference>
<organism evidence="2 3">
    <name type="scientific">Marinobacter nauticus</name>
    <name type="common">Marinobacter hydrocarbonoclasticus</name>
    <name type="synonym">Marinobacter aquaeolei</name>
    <dbReference type="NCBI Taxonomy" id="2743"/>
    <lineage>
        <taxon>Bacteria</taxon>
        <taxon>Pseudomonadati</taxon>
        <taxon>Pseudomonadota</taxon>
        <taxon>Gammaproteobacteria</taxon>
        <taxon>Pseudomonadales</taxon>
        <taxon>Marinobacteraceae</taxon>
        <taxon>Marinobacter</taxon>
    </lineage>
</organism>
<dbReference type="EMBL" id="DLYI01000269">
    <property type="protein sequence ID" value="HAC29903.1"/>
    <property type="molecule type" value="Genomic_DNA"/>
</dbReference>
<feature type="non-terminal residue" evidence="2">
    <location>
        <position position="38"/>
    </location>
</feature>
<dbReference type="Proteomes" id="UP000261325">
    <property type="component" value="Unassembled WGS sequence"/>
</dbReference>
<dbReference type="AlphaFoldDB" id="A0A3B8WLB4"/>
<dbReference type="Pfam" id="PF00126">
    <property type="entry name" value="HTH_1"/>
    <property type="match status" value="1"/>
</dbReference>
<proteinExistence type="predicted"/>
<feature type="domain" description="HTH lysR-type" evidence="1">
    <location>
        <begin position="10"/>
        <end position="38"/>
    </location>
</feature>
<evidence type="ECO:0000259" key="1">
    <source>
        <dbReference type="PROSITE" id="PS50931"/>
    </source>
</evidence>
<evidence type="ECO:0000313" key="3">
    <source>
        <dbReference type="Proteomes" id="UP000261325"/>
    </source>
</evidence>
<name>A0A3B8WLB4_MARNT</name>
<protein>
    <submittedName>
        <fullName evidence="2">LysR family transcriptional regulator</fullName>
    </submittedName>
</protein>
<dbReference type="GO" id="GO:0003700">
    <property type="term" value="F:DNA-binding transcription factor activity"/>
    <property type="evidence" value="ECO:0007669"/>
    <property type="project" value="InterPro"/>
</dbReference>
<accession>A0A3B8WLB4</accession>
<dbReference type="InterPro" id="IPR000847">
    <property type="entry name" value="LysR_HTH_N"/>
</dbReference>
<dbReference type="InterPro" id="IPR036388">
    <property type="entry name" value="WH-like_DNA-bd_sf"/>
</dbReference>
<gene>
    <name evidence="2" type="ORF">DCF82_19170</name>
</gene>
<comment type="caution">
    <text evidence="2">The sequence shown here is derived from an EMBL/GenBank/DDBJ whole genome shotgun (WGS) entry which is preliminary data.</text>
</comment>
<dbReference type="PROSITE" id="PS50931">
    <property type="entry name" value="HTH_LYSR"/>
    <property type="match status" value="1"/>
</dbReference>